<dbReference type="FunFam" id="3.40.50.12780:FF:000013">
    <property type="entry name" value="Long-chain-fatty-acid--AMP ligase FadD32"/>
    <property type="match status" value="1"/>
</dbReference>
<dbReference type="InterPro" id="IPR042099">
    <property type="entry name" value="ANL_N_sf"/>
</dbReference>
<dbReference type="Gene3D" id="3.30.300.30">
    <property type="match status" value="1"/>
</dbReference>
<dbReference type="InterPro" id="IPR045851">
    <property type="entry name" value="AMP-bd_C_sf"/>
</dbReference>
<keyword evidence="2 7" id="KW-0436">Ligase</keyword>
<protein>
    <submittedName>
        <fullName evidence="7">Acyl-CoA synthetase (AMP-forming)/AMP-acid ligase II</fullName>
    </submittedName>
</protein>
<keyword evidence="3" id="KW-0276">Fatty acid metabolism</keyword>
<dbReference type="PANTHER" id="PTHR22754">
    <property type="entry name" value="DISCO-INTERACTING PROTEIN 2 DIP2 -RELATED"/>
    <property type="match status" value="1"/>
</dbReference>
<dbReference type="PANTHER" id="PTHR22754:SF32">
    <property type="entry name" value="DISCO-INTERACTING PROTEIN 2"/>
    <property type="match status" value="1"/>
</dbReference>
<evidence type="ECO:0000256" key="3">
    <source>
        <dbReference type="ARBA" id="ARBA00022832"/>
    </source>
</evidence>
<dbReference type="InterPro" id="IPR040097">
    <property type="entry name" value="FAAL/FAAC"/>
</dbReference>
<evidence type="ECO:0000259" key="6">
    <source>
        <dbReference type="Pfam" id="PF00501"/>
    </source>
</evidence>
<dbReference type="Proteomes" id="UP000198551">
    <property type="component" value="Unassembled WGS sequence"/>
</dbReference>
<dbReference type="GO" id="GO:0005886">
    <property type="term" value="C:plasma membrane"/>
    <property type="evidence" value="ECO:0007669"/>
    <property type="project" value="TreeGrafter"/>
</dbReference>
<evidence type="ECO:0000256" key="5">
    <source>
        <dbReference type="SAM" id="MobiDB-lite"/>
    </source>
</evidence>
<dbReference type="AlphaFoldDB" id="A0A1C5AIG0"/>
<dbReference type="Gene3D" id="3.40.50.12780">
    <property type="entry name" value="N-terminal domain of ligase-like"/>
    <property type="match status" value="1"/>
</dbReference>
<accession>A0A1C5AIG0</accession>
<feature type="domain" description="AMP-dependent synthetase/ligase" evidence="6">
    <location>
        <begin position="21"/>
        <end position="409"/>
    </location>
</feature>
<dbReference type="SUPFAM" id="SSF56801">
    <property type="entry name" value="Acetyl-CoA synthetase-like"/>
    <property type="match status" value="1"/>
</dbReference>
<keyword evidence="8" id="KW-1185">Reference proteome</keyword>
<feature type="region of interest" description="Disordered" evidence="5">
    <location>
        <begin position="1"/>
        <end position="25"/>
    </location>
</feature>
<dbReference type="GO" id="GO:0071766">
    <property type="term" value="P:Actinobacterium-type cell wall biogenesis"/>
    <property type="evidence" value="ECO:0007669"/>
    <property type="project" value="UniProtKB-ARBA"/>
</dbReference>
<dbReference type="GO" id="GO:0070566">
    <property type="term" value="F:adenylyltransferase activity"/>
    <property type="evidence" value="ECO:0007669"/>
    <property type="project" value="TreeGrafter"/>
</dbReference>
<keyword evidence="4" id="KW-0443">Lipid metabolism</keyword>
<comment type="similarity">
    <text evidence="1">Belongs to the ATP-dependent AMP-binding enzyme family.</text>
</comment>
<dbReference type="EMBL" id="FMCV01000032">
    <property type="protein sequence ID" value="SCF44949.1"/>
    <property type="molecule type" value="Genomic_DNA"/>
</dbReference>
<sequence length="575" mass="61987">MTSSENLADVSATVHRHSESSGERPALAFVQDPAVPSSARWWTYSELDREARAIATHLAARLEVGSRVLLIYPPGGEFVTALLGCIYAGMIAVPVSMPGKLGHARRRVLNIAEDARVAMVLSGDPIHAEIQSWAATSGLEQPVIPHASVATHDDPIAAPRPAGPGTVALLQYTSGSTGDPKGSVVTHQNLVVNAGTMARTFGFDETTRSGSWLPHYHDMGIGVIMPLLLCGGSVVLMDPAVFLRRPVGWLTLISTYRVTFSASPNFGYELCCRRVSDEDSTGLDLSSWRHAINGSEPVRSSTVREFTRRFSAVGLRPEALVPSYGMAEATVFVAASPDRPAVIARFDREALADHLLRPAESAGDARELVGCGRPRDLDLRIVDPAGRLRGDGEIGEIWLRGASVVPGYWGRAEATSHAFNARIGDEDGFLRTGDLGAVVDGELFVTGRIKEMLIFRGRNLYPHDVEQEVRLHHELLKHGNGAAVAVPAENGAGDAEDHLVLLHEVAGRPLPDELAATATAIQETVVREFGVRCQQVVLLRRGGVRRTTSGKVERSEMRRAYLAGELRPLFDSALG</sequence>
<gene>
    <name evidence="7" type="ORF">GA0070215_1324</name>
</gene>
<dbReference type="PROSITE" id="PS00455">
    <property type="entry name" value="AMP_BINDING"/>
    <property type="match status" value="1"/>
</dbReference>
<name>A0A1C5AIG0_9ACTN</name>
<dbReference type="GO" id="GO:0006633">
    <property type="term" value="P:fatty acid biosynthetic process"/>
    <property type="evidence" value="ECO:0007669"/>
    <property type="project" value="TreeGrafter"/>
</dbReference>
<dbReference type="CDD" id="cd05931">
    <property type="entry name" value="FAAL"/>
    <property type="match status" value="1"/>
</dbReference>
<dbReference type="Pfam" id="PF00501">
    <property type="entry name" value="AMP-binding"/>
    <property type="match status" value="1"/>
</dbReference>
<evidence type="ECO:0000313" key="8">
    <source>
        <dbReference type="Proteomes" id="UP000198551"/>
    </source>
</evidence>
<dbReference type="InterPro" id="IPR020845">
    <property type="entry name" value="AMP-binding_CS"/>
</dbReference>
<organism evidence="7 8">
    <name type="scientific">Micromonospora marina</name>
    <dbReference type="NCBI Taxonomy" id="307120"/>
    <lineage>
        <taxon>Bacteria</taxon>
        <taxon>Bacillati</taxon>
        <taxon>Actinomycetota</taxon>
        <taxon>Actinomycetes</taxon>
        <taxon>Micromonosporales</taxon>
        <taxon>Micromonosporaceae</taxon>
        <taxon>Micromonospora</taxon>
    </lineage>
</organism>
<evidence type="ECO:0000256" key="4">
    <source>
        <dbReference type="ARBA" id="ARBA00023098"/>
    </source>
</evidence>
<reference evidence="8" key="1">
    <citation type="submission" date="2016-06" db="EMBL/GenBank/DDBJ databases">
        <authorList>
            <person name="Varghese N."/>
        </authorList>
    </citation>
    <scope>NUCLEOTIDE SEQUENCE [LARGE SCALE GENOMIC DNA]</scope>
    <source>
        <strain evidence="8">DSM 45555</strain>
    </source>
</reference>
<evidence type="ECO:0000256" key="2">
    <source>
        <dbReference type="ARBA" id="ARBA00022598"/>
    </source>
</evidence>
<dbReference type="GO" id="GO:0016874">
    <property type="term" value="F:ligase activity"/>
    <property type="evidence" value="ECO:0007669"/>
    <property type="project" value="UniProtKB-KW"/>
</dbReference>
<proteinExistence type="inferred from homology"/>
<dbReference type="InterPro" id="IPR000873">
    <property type="entry name" value="AMP-dep_synth/lig_dom"/>
</dbReference>
<evidence type="ECO:0000256" key="1">
    <source>
        <dbReference type="ARBA" id="ARBA00006432"/>
    </source>
</evidence>
<evidence type="ECO:0000313" key="7">
    <source>
        <dbReference type="EMBL" id="SCF44949.1"/>
    </source>
</evidence>